<feature type="non-terminal residue" evidence="1">
    <location>
        <position position="1"/>
    </location>
</feature>
<accession>A0A6S7I0X4</accession>
<reference evidence="1" key="1">
    <citation type="submission" date="2020-04" db="EMBL/GenBank/DDBJ databases">
        <authorList>
            <person name="Alioto T."/>
            <person name="Alioto T."/>
            <person name="Gomez Garrido J."/>
        </authorList>
    </citation>
    <scope>NUCLEOTIDE SEQUENCE</scope>
    <source>
        <strain evidence="1">A484AB</strain>
    </source>
</reference>
<name>A0A6S7I0X4_PARCT</name>
<keyword evidence="2" id="KW-1185">Reference proteome</keyword>
<proteinExistence type="predicted"/>
<comment type="caution">
    <text evidence="1">The sequence shown here is derived from an EMBL/GenBank/DDBJ whole genome shotgun (WGS) entry which is preliminary data.</text>
</comment>
<evidence type="ECO:0000313" key="1">
    <source>
        <dbReference type="EMBL" id="CAB4009390.1"/>
    </source>
</evidence>
<evidence type="ECO:0000313" key="2">
    <source>
        <dbReference type="Proteomes" id="UP001152795"/>
    </source>
</evidence>
<organism evidence="1 2">
    <name type="scientific">Paramuricea clavata</name>
    <name type="common">Red gorgonian</name>
    <name type="synonym">Violescent sea-whip</name>
    <dbReference type="NCBI Taxonomy" id="317549"/>
    <lineage>
        <taxon>Eukaryota</taxon>
        <taxon>Metazoa</taxon>
        <taxon>Cnidaria</taxon>
        <taxon>Anthozoa</taxon>
        <taxon>Octocorallia</taxon>
        <taxon>Malacalcyonacea</taxon>
        <taxon>Plexauridae</taxon>
        <taxon>Paramuricea</taxon>
    </lineage>
</organism>
<sequence>NTLDTCQKCLNNILPFQTLDDLEYQFTVLNGNNVSEKDMDRLNNLKFNPYDASSDIALSENNTNLENSSKIDCEYYLQSDFNKQLNK</sequence>
<dbReference type="EMBL" id="CACRXK020006434">
    <property type="protein sequence ID" value="CAB4009390.1"/>
    <property type="molecule type" value="Genomic_DNA"/>
</dbReference>
<protein>
    <submittedName>
        <fullName evidence="1">Uncharacterized protein</fullName>
    </submittedName>
</protein>
<dbReference type="AlphaFoldDB" id="A0A6S7I0X4"/>
<gene>
    <name evidence="1" type="ORF">PACLA_8A024361</name>
</gene>
<feature type="non-terminal residue" evidence="1">
    <location>
        <position position="87"/>
    </location>
</feature>
<dbReference type="Proteomes" id="UP001152795">
    <property type="component" value="Unassembled WGS sequence"/>
</dbReference>